<gene>
    <name evidence="2" type="ORF">SDC9_194666</name>
</gene>
<dbReference type="AlphaFoldDB" id="A0A645I837"/>
<organism evidence="2">
    <name type="scientific">bioreactor metagenome</name>
    <dbReference type="NCBI Taxonomy" id="1076179"/>
    <lineage>
        <taxon>unclassified sequences</taxon>
        <taxon>metagenomes</taxon>
        <taxon>ecological metagenomes</taxon>
    </lineage>
</organism>
<evidence type="ECO:0000256" key="1">
    <source>
        <dbReference type="SAM" id="MobiDB-lite"/>
    </source>
</evidence>
<sequence length="72" mass="8263">MKAASTQQKSTKPCKAPKQSRNNVTELSVYLAERERQRQLMVHSLKGKFSAMKFSSEDLIKQRRAETLLEGH</sequence>
<proteinExistence type="predicted"/>
<comment type="caution">
    <text evidence="2">The sequence shown here is derived from an EMBL/GenBank/DDBJ whole genome shotgun (WGS) entry which is preliminary data.</text>
</comment>
<protein>
    <submittedName>
        <fullName evidence="2">Uncharacterized protein</fullName>
    </submittedName>
</protein>
<feature type="region of interest" description="Disordered" evidence="1">
    <location>
        <begin position="1"/>
        <end position="23"/>
    </location>
</feature>
<feature type="compositionally biased region" description="Polar residues" evidence="1">
    <location>
        <begin position="1"/>
        <end position="11"/>
    </location>
</feature>
<dbReference type="EMBL" id="VSSQ01108255">
    <property type="protein sequence ID" value="MPN47066.1"/>
    <property type="molecule type" value="Genomic_DNA"/>
</dbReference>
<accession>A0A645I837</accession>
<evidence type="ECO:0000313" key="2">
    <source>
        <dbReference type="EMBL" id="MPN47066.1"/>
    </source>
</evidence>
<reference evidence="2" key="1">
    <citation type="submission" date="2019-08" db="EMBL/GenBank/DDBJ databases">
        <authorList>
            <person name="Kucharzyk K."/>
            <person name="Murdoch R.W."/>
            <person name="Higgins S."/>
            <person name="Loffler F."/>
        </authorList>
    </citation>
    <scope>NUCLEOTIDE SEQUENCE</scope>
</reference>
<name>A0A645I837_9ZZZZ</name>